<evidence type="ECO:0000313" key="3">
    <source>
        <dbReference type="Proteomes" id="UP000241890"/>
    </source>
</evidence>
<proteinExistence type="predicted"/>
<dbReference type="Gene3D" id="1.10.472.170">
    <property type="match status" value="1"/>
</dbReference>
<keyword evidence="3" id="KW-1185">Reference proteome</keyword>
<dbReference type="InParanoid" id="A0A2R5GNA5"/>
<dbReference type="EMBL" id="BEYU01000121">
    <property type="protein sequence ID" value="GBG32377.1"/>
    <property type="molecule type" value="Genomic_DNA"/>
</dbReference>
<evidence type="ECO:0000256" key="1">
    <source>
        <dbReference type="SAM" id="MobiDB-lite"/>
    </source>
</evidence>
<dbReference type="Gene3D" id="3.40.50.300">
    <property type="entry name" value="P-loop containing nucleotide triphosphate hydrolases"/>
    <property type="match status" value="1"/>
</dbReference>
<dbReference type="AlphaFoldDB" id="A0A2R5GNA5"/>
<evidence type="ECO:0000313" key="2">
    <source>
        <dbReference type="EMBL" id="GBG32377.1"/>
    </source>
</evidence>
<dbReference type="InterPro" id="IPR027417">
    <property type="entry name" value="P-loop_NTPase"/>
</dbReference>
<organism evidence="2 3">
    <name type="scientific">Hondaea fermentalgiana</name>
    <dbReference type="NCBI Taxonomy" id="2315210"/>
    <lineage>
        <taxon>Eukaryota</taxon>
        <taxon>Sar</taxon>
        <taxon>Stramenopiles</taxon>
        <taxon>Bigyra</taxon>
        <taxon>Labyrinthulomycetes</taxon>
        <taxon>Thraustochytrida</taxon>
        <taxon>Thraustochytriidae</taxon>
        <taxon>Hondaea</taxon>
    </lineage>
</organism>
<dbReference type="Proteomes" id="UP000241890">
    <property type="component" value="Unassembled WGS sequence"/>
</dbReference>
<comment type="caution">
    <text evidence="2">The sequence shown here is derived from an EMBL/GenBank/DDBJ whole genome shotgun (WGS) entry which is preliminary data.</text>
</comment>
<protein>
    <submittedName>
        <fullName evidence="2">Uncharacterized protein</fullName>
    </submittedName>
</protein>
<accession>A0A2R5GNA5</accession>
<feature type="compositionally biased region" description="Polar residues" evidence="1">
    <location>
        <begin position="402"/>
        <end position="419"/>
    </location>
</feature>
<gene>
    <name evidence="2" type="ORF">FCC1311_086022</name>
</gene>
<sequence length="644" mass="71785">MQTKVLAFVGRAGAGKDTAAGHVMEFFKERPGLKVEVRPLSFAAPLKEALAALFGVPPQAFEDRAHKELRLHPWDRSPRELCQWLGTNLREQFSESFLVERLEVEIEKERETLDENQTLLVVVTDTRYPNEAQRLAGAHDAKLVLLDADQRLQRGPNDAMHSSESGVYEHACKRTPSECIICTDPGPVRVDWCKNSCIFTLCLNCLVDACHVEGDALLLSDIALPCVYCRKDLPVGPHLPRLLATRKQFARCLRHRSRKALQAILVKQANGRVGIAHLCEEMDRDGVHRAYDVGEAGGEADASEDDDEVIAPLALRRTRLYLHPHPAQFMQVIRQIADEADAAVLRIATLECENCRIAKNQYVHDTRTDTLICTLCGVIVRNFFCGILHRARPALPQQAWYSTSRGSGTMTTNAPNHRQSGPHRRPKLRTAPPSIPAHHAAHVDTHAEHRGPSPDQRLMDRVFPDDVRERRLFTRLRRFVDATDSSERVYNRVSTIIRNSPHVFTCRGSQAMVAAAIVVVRNELGHPVTLSEIEAATGVKKLSKQVAKFCALTDISQRSIAATNLSQARTRLGLSFADEKEIGARTRENIKRNGSVGNVTVLALTLFNHLGKDRSRLGEIAAATGTSRVTLLAYVDGRRKFDFV</sequence>
<name>A0A2R5GNA5_9STRA</name>
<reference evidence="2 3" key="1">
    <citation type="submission" date="2017-12" db="EMBL/GenBank/DDBJ databases">
        <title>Sequencing, de novo assembly and annotation of complete genome of a new Thraustochytrid species, strain FCC1311.</title>
        <authorList>
            <person name="Sedici K."/>
            <person name="Godart F."/>
            <person name="Aiese Cigliano R."/>
            <person name="Sanseverino W."/>
            <person name="Barakat M."/>
            <person name="Ortet P."/>
            <person name="Marechal E."/>
            <person name="Cagnac O."/>
            <person name="Amato A."/>
        </authorList>
    </citation>
    <scope>NUCLEOTIDE SEQUENCE [LARGE SCALE GENOMIC DNA]</scope>
</reference>
<feature type="region of interest" description="Disordered" evidence="1">
    <location>
        <begin position="402"/>
        <end position="441"/>
    </location>
</feature>